<dbReference type="STRING" id="1793963.AXI58_04705"/>
<evidence type="ECO:0008006" key="3">
    <source>
        <dbReference type="Google" id="ProtNLM"/>
    </source>
</evidence>
<proteinExistence type="predicted"/>
<keyword evidence="2" id="KW-1185">Reference proteome</keyword>
<sequence length="370" mass="39884">MNRKSSMLLKVVSSVSILGCVGFLTESGPQTPFMNNVASAAEVDVLPSENASLLSESGDISHYNFVNSSSVFNYADNKWVYRSSSAPIKDVKSFDGKNLYATTDDGYNAEILKWNNNLKSWDQLGSFRGGPIFDLIKTSDNKFAAGGGESLTNGISSTIFTSIGSDTNWSQKVNGYKSKKSSYTTGGYLGVVYTGVAIDDKILMFGNSYSTNYTSESTDGVNFTRKGSFDGEYFDAIYNGDKVVAVGQQAGGTFSDYGLVAVSSDKGESFQTTVLGNNSPLNSVTYKDGVYITVGDHGAIYYSEDAHNWTKASSPTTNKLNDVEWDYVNKRFVAVGDSGTVLFSLDGKGWISVNSGIKNNITSVVMMENS</sequence>
<dbReference type="AlphaFoldDB" id="A0A150F322"/>
<dbReference type="OrthoDB" id="6987826at2"/>
<dbReference type="Proteomes" id="UP000075430">
    <property type="component" value="Unassembled WGS sequence"/>
</dbReference>
<organism evidence="1 2">
    <name type="scientific">Bacillus nakamurai</name>
    <dbReference type="NCBI Taxonomy" id="1793963"/>
    <lineage>
        <taxon>Bacteria</taxon>
        <taxon>Bacillati</taxon>
        <taxon>Bacillota</taxon>
        <taxon>Bacilli</taxon>
        <taxon>Bacillales</taxon>
        <taxon>Bacillaceae</taxon>
        <taxon>Bacillus</taxon>
    </lineage>
</organism>
<dbReference type="SUPFAM" id="SSF110296">
    <property type="entry name" value="Oligoxyloglucan reducing end-specific cellobiohydrolase"/>
    <property type="match status" value="1"/>
</dbReference>
<reference evidence="2" key="1">
    <citation type="submission" date="2016-02" db="EMBL/GenBank/DDBJ databases">
        <authorList>
            <person name="Dunlap C."/>
        </authorList>
    </citation>
    <scope>NUCLEOTIDE SEQUENCE [LARGE SCALE GENOMIC DNA]</scope>
    <source>
        <strain evidence="2">NRRL B-41092</strain>
    </source>
</reference>
<evidence type="ECO:0000313" key="2">
    <source>
        <dbReference type="Proteomes" id="UP000075430"/>
    </source>
</evidence>
<accession>A0A150F322</accession>
<protein>
    <recommendedName>
        <fullName evidence="3">Photosynthesis system II assembly factor Ycf48/Hcf136-like domain-containing protein</fullName>
    </recommendedName>
</protein>
<dbReference type="EMBL" id="LSBA01000038">
    <property type="protein sequence ID" value="KXZ13439.1"/>
    <property type="molecule type" value="Genomic_DNA"/>
</dbReference>
<evidence type="ECO:0000313" key="1">
    <source>
        <dbReference type="EMBL" id="KXZ13439.1"/>
    </source>
</evidence>
<name>A0A150F322_9BACI</name>
<gene>
    <name evidence="1" type="ORF">AXI58_04705</name>
</gene>
<comment type="caution">
    <text evidence="1">The sequence shown here is derived from an EMBL/GenBank/DDBJ whole genome shotgun (WGS) entry which is preliminary data.</text>
</comment>
<dbReference type="RefSeq" id="WP_061523213.1">
    <property type="nucleotide sequence ID" value="NZ_JARLZY010000008.1"/>
</dbReference>